<evidence type="ECO:0000256" key="2">
    <source>
        <dbReference type="ARBA" id="ARBA00022723"/>
    </source>
</evidence>
<dbReference type="GO" id="GO:0003824">
    <property type="term" value="F:catalytic activity"/>
    <property type="evidence" value="ECO:0007669"/>
    <property type="project" value="InterPro"/>
</dbReference>
<dbReference type="Gene3D" id="3.20.20.70">
    <property type="entry name" value="Aldolase class I"/>
    <property type="match status" value="1"/>
</dbReference>
<name>A0A9D2ANL0_9FIRM</name>
<dbReference type="Pfam" id="PF23545">
    <property type="entry name" value="Zn_ribbon_HMPTM"/>
    <property type="match status" value="1"/>
</dbReference>
<feature type="domain" description="Radical SAM core" evidence="5">
    <location>
        <begin position="176"/>
        <end position="389"/>
    </location>
</feature>
<evidence type="ECO:0000256" key="1">
    <source>
        <dbReference type="ARBA" id="ARBA00022691"/>
    </source>
</evidence>
<evidence type="ECO:0000256" key="3">
    <source>
        <dbReference type="ARBA" id="ARBA00023004"/>
    </source>
</evidence>
<proteinExistence type="predicted"/>
<dbReference type="Proteomes" id="UP000824230">
    <property type="component" value="Unassembled WGS sequence"/>
</dbReference>
<dbReference type="SFLD" id="SFLDS00029">
    <property type="entry name" value="Radical_SAM"/>
    <property type="match status" value="1"/>
</dbReference>
<keyword evidence="2" id="KW-0479">Metal-binding</keyword>
<dbReference type="CDD" id="cd01335">
    <property type="entry name" value="Radical_SAM"/>
    <property type="match status" value="1"/>
</dbReference>
<keyword evidence="1" id="KW-0949">S-adenosyl-L-methionine</keyword>
<dbReference type="SUPFAM" id="SSF102114">
    <property type="entry name" value="Radical SAM enzymes"/>
    <property type="match status" value="1"/>
</dbReference>
<dbReference type="PROSITE" id="PS51918">
    <property type="entry name" value="RADICAL_SAM"/>
    <property type="match status" value="1"/>
</dbReference>
<evidence type="ECO:0000256" key="4">
    <source>
        <dbReference type="ARBA" id="ARBA00023014"/>
    </source>
</evidence>
<keyword evidence="4" id="KW-0411">Iron-sulfur</keyword>
<dbReference type="PANTHER" id="PTHR43306:SF1">
    <property type="entry name" value="7,8-DIHYDRO-6-HYDROXYMETHYLPTERIN DIMETHYLTRANSFERASE"/>
    <property type="match status" value="1"/>
</dbReference>
<dbReference type="InterPro" id="IPR034474">
    <property type="entry name" value="Methyltransferase_Class_D"/>
</dbReference>
<evidence type="ECO:0000313" key="7">
    <source>
        <dbReference type="Proteomes" id="UP000824230"/>
    </source>
</evidence>
<dbReference type="InterPro" id="IPR056488">
    <property type="entry name" value="Zn_ribbon_HMPTM"/>
</dbReference>
<dbReference type="Pfam" id="PF04055">
    <property type="entry name" value="Radical_SAM"/>
    <property type="match status" value="1"/>
</dbReference>
<comment type="caution">
    <text evidence="6">The sequence shown here is derived from an EMBL/GenBank/DDBJ whole genome shotgun (WGS) entry which is preliminary data.</text>
</comment>
<feature type="non-terminal residue" evidence="6">
    <location>
        <position position="389"/>
    </location>
</feature>
<protein>
    <submittedName>
        <fullName evidence="6">Radical SAM protein</fullName>
    </submittedName>
</protein>
<keyword evidence="3" id="KW-0408">Iron</keyword>
<dbReference type="GO" id="GO:0051536">
    <property type="term" value="F:iron-sulfur cluster binding"/>
    <property type="evidence" value="ECO:0007669"/>
    <property type="project" value="UniProtKB-KW"/>
</dbReference>
<reference evidence="6" key="2">
    <citation type="submission" date="2021-04" db="EMBL/GenBank/DDBJ databases">
        <authorList>
            <person name="Gilroy R."/>
        </authorList>
    </citation>
    <scope>NUCLEOTIDE SEQUENCE</scope>
    <source>
        <strain evidence="6">ChiHjej12B11-1927</strain>
    </source>
</reference>
<dbReference type="SFLD" id="SFLDG01067">
    <property type="entry name" value="SPASM/twitch_domain_containing"/>
    <property type="match status" value="1"/>
</dbReference>
<dbReference type="PANTHER" id="PTHR43306">
    <property type="entry name" value="7,8-DIHYDRO-6-HYDROXYMETHYLPTERIN DIMETHYLTRANSFERASE"/>
    <property type="match status" value="1"/>
</dbReference>
<dbReference type="AlphaFoldDB" id="A0A9D2ANL0"/>
<dbReference type="InterPro" id="IPR058240">
    <property type="entry name" value="rSAM_sf"/>
</dbReference>
<reference evidence="6" key="1">
    <citation type="journal article" date="2021" name="PeerJ">
        <title>Extensive microbial diversity within the chicken gut microbiome revealed by metagenomics and culture.</title>
        <authorList>
            <person name="Gilroy R."/>
            <person name="Ravi A."/>
            <person name="Getino M."/>
            <person name="Pursley I."/>
            <person name="Horton D.L."/>
            <person name="Alikhan N.F."/>
            <person name="Baker D."/>
            <person name="Gharbi K."/>
            <person name="Hall N."/>
            <person name="Watson M."/>
            <person name="Adriaenssens E.M."/>
            <person name="Foster-Nyarko E."/>
            <person name="Jarju S."/>
            <person name="Secka A."/>
            <person name="Antonio M."/>
            <person name="Oren A."/>
            <person name="Chaudhuri R.R."/>
            <person name="La Ragione R."/>
            <person name="Hildebrand F."/>
            <person name="Pallen M.J."/>
        </authorList>
    </citation>
    <scope>NUCLEOTIDE SEQUENCE</scope>
    <source>
        <strain evidence="6">ChiHjej12B11-1927</strain>
    </source>
</reference>
<sequence length="389" mass="44217">MEFKWKKTENCFAEARTYEYELPITGEELAARLEGFEVKENHRFRRPVFSAKKGALEVKGILKEKVVKINYTAENWEEEKNRMEAWMKNQEIYMEEKGESICPVCLKVLPAQKAVREDGIYLVKECPEHGRFEALIWEGTQESYRDWGKHILPSDRIPAALPEKQGCPLDCGLCENHQRRGCCVLLEVTGRCNLQCPTCFAGSGPQGRDVPLEELKDQMQYLMEQGGPFNLQISGGEPTVREDLEEILRFGKKLGFTFFQLNTNGIRLAEEPGYAEKLKRAGLSCVFLQFDGLKEAPYQVLRGRPLLEIKKKAIDACEAAGLGVVLVPVIAPGVNEDQAGEILFYARSRMPVIRGVHFQPVSYFGRCSEPKGSYRITIPKMLRLLEEQT</sequence>
<dbReference type="InterPro" id="IPR007197">
    <property type="entry name" value="rSAM"/>
</dbReference>
<dbReference type="InterPro" id="IPR013785">
    <property type="entry name" value="Aldolase_TIM"/>
</dbReference>
<organism evidence="6 7">
    <name type="scientific">Candidatus Blautia pullistercoris</name>
    <dbReference type="NCBI Taxonomy" id="2838499"/>
    <lineage>
        <taxon>Bacteria</taxon>
        <taxon>Bacillati</taxon>
        <taxon>Bacillota</taxon>
        <taxon>Clostridia</taxon>
        <taxon>Lachnospirales</taxon>
        <taxon>Lachnospiraceae</taxon>
        <taxon>Blautia</taxon>
    </lineage>
</organism>
<evidence type="ECO:0000313" key="6">
    <source>
        <dbReference type="EMBL" id="HIX38781.1"/>
    </source>
</evidence>
<gene>
    <name evidence="6" type="ORF">H9738_13090</name>
</gene>
<accession>A0A9D2ANL0</accession>
<dbReference type="GO" id="GO:0046872">
    <property type="term" value="F:metal ion binding"/>
    <property type="evidence" value="ECO:0007669"/>
    <property type="project" value="UniProtKB-KW"/>
</dbReference>
<evidence type="ECO:0000259" key="5">
    <source>
        <dbReference type="PROSITE" id="PS51918"/>
    </source>
</evidence>
<dbReference type="EMBL" id="DXFG01000299">
    <property type="protein sequence ID" value="HIX38781.1"/>
    <property type="molecule type" value="Genomic_DNA"/>
</dbReference>